<dbReference type="PROSITE" id="PS50850">
    <property type="entry name" value="MFS"/>
    <property type="match status" value="1"/>
</dbReference>
<dbReference type="EMBL" id="FXTI01000003">
    <property type="protein sequence ID" value="SMO57692.1"/>
    <property type="molecule type" value="Genomic_DNA"/>
</dbReference>
<dbReference type="InterPro" id="IPR036259">
    <property type="entry name" value="MFS_trans_sf"/>
</dbReference>
<evidence type="ECO:0000256" key="6">
    <source>
        <dbReference type="ARBA" id="ARBA00023136"/>
    </source>
</evidence>
<protein>
    <submittedName>
        <fullName evidence="9">Predicted arabinose efflux permease, MFS family</fullName>
    </submittedName>
</protein>
<evidence type="ECO:0000259" key="8">
    <source>
        <dbReference type="PROSITE" id="PS50850"/>
    </source>
</evidence>
<feature type="transmembrane region" description="Helical" evidence="7">
    <location>
        <begin position="110"/>
        <end position="130"/>
    </location>
</feature>
<accession>A0A521CE68</accession>
<feature type="domain" description="Major facilitator superfamily (MFS) profile" evidence="8">
    <location>
        <begin position="19"/>
        <end position="410"/>
    </location>
</feature>
<evidence type="ECO:0000313" key="10">
    <source>
        <dbReference type="Proteomes" id="UP000315636"/>
    </source>
</evidence>
<evidence type="ECO:0000256" key="5">
    <source>
        <dbReference type="ARBA" id="ARBA00022989"/>
    </source>
</evidence>
<keyword evidence="10" id="KW-1185">Reference proteome</keyword>
<dbReference type="PANTHER" id="PTHR23517:SF3">
    <property type="entry name" value="INTEGRAL MEMBRANE TRANSPORT PROTEIN"/>
    <property type="match status" value="1"/>
</dbReference>
<evidence type="ECO:0000256" key="4">
    <source>
        <dbReference type="ARBA" id="ARBA00022692"/>
    </source>
</evidence>
<feature type="transmembrane region" description="Helical" evidence="7">
    <location>
        <begin position="178"/>
        <end position="195"/>
    </location>
</feature>
<evidence type="ECO:0000256" key="7">
    <source>
        <dbReference type="SAM" id="Phobius"/>
    </source>
</evidence>
<name>A0A521CE68_9BACL</name>
<evidence type="ECO:0000256" key="3">
    <source>
        <dbReference type="ARBA" id="ARBA00022475"/>
    </source>
</evidence>
<reference evidence="9 10" key="1">
    <citation type="submission" date="2017-05" db="EMBL/GenBank/DDBJ databases">
        <authorList>
            <person name="Varghese N."/>
            <person name="Submissions S."/>
        </authorList>
    </citation>
    <scope>NUCLEOTIDE SEQUENCE [LARGE SCALE GENOMIC DNA]</scope>
    <source>
        <strain evidence="9 10">DSM 45474</strain>
    </source>
</reference>
<comment type="subcellular location">
    <subcellularLocation>
        <location evidence="1">Cell membrane</location>
        <topology evidence="1">Multi-pass membrane protein</topology>
    </subcellularLocation>
</comment>
<dbReference type="Proteomes" id="UP000315636">
    <property type="component" value="Unassembled WGS sequence"/>
</dbReference>
<sequence length="411" mass="44520">MQTSLDQTIRIGLKENRFLFMMLVVVNLFVGSMVGLERTVLPLLGEKTFGLASATATLSFIVSFGFTKAMVNFLAGALADRWGRKKVLVVGWMFGIAVPLLVIVADSWWWIIGANILLGINQALAWSMTVNMKMDIVHPTQRGLALGWNEFAGYVGLAGTTAISGYLAAQYALRPEPFYFGIGIALLGLVLSLFIKDTGNHLRMQKQHASTEAKESPSMGTIFRTTTFSNPTLSSCTFSGLVTNLKDGMAWGLFPLFFTTAGLSVGKVGFLVALYPAAWGIFQLFTGGLSDRWGRKWMIVSGMWVQALAIWGILISNSFTGWVIGAIFMGLGTAMVYPTLLAAISDVAHPSWRASSLGVYRSWRDSGYAFGALLAGVLADLLNITWAIGLVALLPLIAGLVVAFRMAETLK</sequence>
<dbReference type="InterPro" id="IPR011701">
    <property type="entry name" value="MFS"/>
</dbReference>
<dbReference type="InterPro" id="IPR005829">
    <property type="entry name" value="Sugar_transporter_CS"/>
</dbReference>
<keyword evidence="4 7" id="KW-0812">Transmembrane</keyword>
<proteinExistence type="predicted"/>
<feature type="transmembrane region" description="Helical" evidence="7">
    <location>
        <begin position="151"/>
        <end position="172"/>
    </location>
</feature>
<dbReference type="InterPro" id="IPR020846">
    <property type="entry name" value="MFS_dom"/>
</dbReference>
<feature type="transmembrane region" description="Helical" evidence="7">
    <location>
        <begin position="253"/>
        <end position="277"/>
    </location>
</feature>
<dbReference type="SUPFAM" id="SSF103473">
    <property type="entry name" value="MFS general substrate transporter"/>
    <property type="match status" value="1"/>
</dbReference>
<feature type="transmembrane region" description="Helical" evidence="7">
    <location>
        <begin position="18"/>
        <end position="36"/>
    </location>
</feature>
<dbReference type="InterPro" id="IPR050171">
    <property type="entry name" value="MFS_Transporters"/>
</dbReference>
<keyword evidence="2" id="KW-0813">Transport</keyword>
<dbReference type="AlphaFoldDB" id="A0A521CE68"/>
<dbReference type="GO" id="GO:0005886">
    <property type="term" value="C:plasma membrane"/>
    <property type="evidence" value="ECO:0007669"/>
    <property type="project" value="UniProtKB-SubCell"/>
</dbReference>
<gene>
    <name evidence="9" type="ORF">SAMN06264849_103304</name>
</gene>
<dbReference type="Gene3D" id="1.20.1250.20">
    <property type="entry name" value="MFS general substrate transporter like domains"/>
    <property type="match status" value="2"/>
</dbReference>
<keyword evidence="5 7" id="KW-1133">Transmembrane helix</keyword>
<dbReference type="CDD" id="cd17325">
    <property type="entry name" value="MFS_MdtG_SLC18_like"/>
    <property type="match status" value="1"/>
</dbReference>
<feature type="transmembrane region" description="Helical" evidence="7">
    <location>
        <begin position="87"/>
        <end position="104"/>
    </location>
</feature>
<keyword evidence="3" id="KW-1003">Cell membrane</keyword>
<dbReference type="PANTHER" id="PTHR23517">
    <property type="entry name" value="RESISTANCE PROTEIN MDTM, PUTATIVE-RELATED-RELATED"/>
    <property type="match status" value="1"/>
</dbReference>
<organism evidence="9 10">
    <name type="scientific">Melghirimyces algeriensis</name>
    <dbReference type="NCBI Taxonomy" id="910412"/>
    <lineage>
        <taxon>Bacteria</taxon>
        <taxon>Bacillati</taxon>
        <taxon>Bacillota</taxon>
        <taxon>Bacilli</taxon>
        <taxon>Bacillales</taxon>
        <taxon>Thermoactinomycetaceae</taxon>
        <taxon>Melghirimyces</taxon>
    </lineage>
</organism>
<evidence type="ECO:0000256" key="1">
    <source>
        <dbReference type="ARBA" id="ARBA00004651"/>
    </source>
</evidence>
<evidence type="ECO:0000313" key="9">
    <source>
        <dbReference type="EMBL" id="SMO57692.1"/>
    </source>
</evidence>
<feature type="transmembrane region" description="Helical" evidence="7">
    <location>
        <begin position="297"/>
        <end position="315"/>
    </location>
</feature>
<evidence type="ECO:0000256" key="2">
    <source>
        <dbReference type="ARBA" id="ARBA00022448"/>
    </source>
</evidence>
<dbReference type="PROSITE" id="PS00216">
    <property type="entry name" value="SUGAR_TRANSPORT_1"/>
    <property type="match status" value="2"/>
</dbReference>
<dbReference type="Pfam" id="PF07690">
    <property type="entry name" value="MFS_1"/>
    <property type="match status" value="2"/>
</dbReference>
<feature type="transmembrane region" description="Helical" evidence="7">
    <location>
        <begin position="322"/>
        <end position="344"/>
    </location>
</feature>
<keyword evidence="6 7" id="KW-0472">Membrane</keyword>
<dbReference type="GO" id="GO:0022857">
    <property type="term" value="F:transmembrane transporter activity"/>
    <property type="evidence" value="ECO:0007669"/>
    <property type="project" value="InterPro"/>
</dbReference>
<feature type="transmembrane region" description="Helical" evidence="7">
    <location>
        <begin position="384"/>
        <end position="404"/>
    </location>
</feature>